<sequence length="296" mass="31577">MRDLQAGLKAHLEQEATTTCFCWRVLLKDGSVLGFTEHDHDLGFAGTVFLAGTGFAASTVETEEGLSATTNEVAGGFSSEVITEAALVAGRYDGARVEVYLVNWQNVTEHQLMHVHEIGEVTREAGRFRAELRAVTHRLSQPQGRSFARRCDVTLGDGKCGFNTSTPGFFATGTVIAVENETRIAVSVGGDFATGFFSFGVLAFESGALAGVKADIETNAGSGGTLWLGLWLPLEGTPAPGDAVRLTAGCDKSFSTCRSKFSNLVNFRGFPHMPGADFAYSYVDGESQHDGGVLFR</sequence>
<accession>A0A0D5LV22</accession>
<dbReference type="STRING" id="1486262.TM49_18570"/>
<evidence type="ECO:0000259" key="1">
    <source>
        <dbReference type="Pfam" id="PF09356"/>
    </source>
</evidence>
<dbReference type="NCBIfam" id="TIGR02218">
    <property type="entry name" value="phg_TIGR02218"/>
    <property type="match status" value="1"/>
</dbReference>
<dbReference type="Pfam" id="PF09356">
    <property type="entry name" value="Phage_BR0599"/>
    <property type="match status" value="1"/>
</dbReference>
<feature type="domain" description="Bacteriophage phiJL001 Gp84 C-terminal" evidence="1">
    <location>
        <begin position="195"/>
        <end position="277"/>
    </location>
</feature>
<dbReference type="Proteomes" id="UP000032611">
    <property type="component" value="Chromosome"/>
</dbReference>
<dbReference type="AlphaFoldDB" id="A0A0D5LV22"/>
<dbReference type="EMBL" id="CP010803">
    <property type="protein sequence ID" value="AJY47228.1"/>
    <property type="molecule type" value="Genomic_DNA"/>
</dbReference>
<dbReference type="Pfam" id="PF09931">
    <property type="entry name" value="Phage_phiJL001_Gp84_N"/>
    <property type="match status" value="1"/>
</dbReference>
<protein>
    <submittedName>
        <fullName evidence="2">Beta tubulin, autoregulation binding site</fullName>
    </submittedName>
</protein>
<reference evidence="2 3" key="1">
    <citation type="journal article" date="2015" name="Genome Announc.">
        <title>Complete genome sequence of Martelella endophytica YC6887, which has antifungal activity associated with a halophyte.</title>
        <authorList>
            <person name="Khan A."/>
            <person name="Khan H."/>
            <person name="Chung E.J."/>
            <person name="Hossain M.T."/>
            <person name="Chung Y.R."/>
        </authorList>
    </citation>
    <scope>NUCLEOTIDE SEQUENCE [LARGE SCALE GENOMIC DNA]</scope>
    <source>
        <strain evidence="2">YC6887</strain>
    </source>
</reference>
<dbReference type="RefSeq" id="WP_045683440.1">
    <property type="nucleotide sequence ID" value="NZ_CP010803.1"/>
</dbReference>
<keyword evidence="3" id="KW-1185">Reference proteome</keyword>
<proteinExistence type="predicted"/>
<name>A0A0D5LV22_MAREN</name>
<dbReference type="KEGG" id="mey:TM49_18570"/>
<dbReference type="HOGENOM" id="CLU_080134_0_0_5"/>
<dbReference type="OrthoDB" id="1633386at2"/>
<organism evidence="2 3">
    <name type="scientific">Martelella endophytica</name>
    <dbReference type="NCBI Taxonomy" id="1486262"/>
    <lineage>
        <taxon>Bacteria</taxon>
        <taxon>Pseudomonadati</taxon>
        <taxon>Pseudomonadota</taxon>
        <taxon>Alphaproteobacteria</taxon>
        <taxon>Hyphomicrobiales</taxon>
        <taxon>Aurantimonadaceae</taxon>
        <taxon>Martelella</taxon>
    </lineage>
</organism>
<evidence type="ECO:0000313" key="3">
    <source>
        <dbReference type="Proteomes" id="UP000032611"/>
    </source>
</evidence>
<dbReference type="PATRIC" id="fig|1486262.3.peg.3843"/>
<evidence type="ECO:0000313" key="2">
    <source>
        <dbReference type="EMBL" id="AJY47228.1"/>
    </source>
</evidence>
<dbReference type="InterPro" id="IPR018964">
    <property type="entry name" value="Phage_phiJL001_Gp84_C"/>
</dbReference>
<gene>
    <name evidence="2" type="ORF">TM49_18570</name>
</gene>
<dbReference type="InterPro" id="IPR011928">
    <property type="entry name" value="Phage_phiJL001_Gp84"/>
</dbReference>